<proteinExistence type="predicted"/>
<name>A0A644WHI8_9ZZZZ</name>
<comment type="caution">
    <text evidence="1">The sequence shown here is derived from an EMBL/GenBank/DDBJ whole genome shotgun (WGS) entry which is preliminary data.</text>
</comment>
<organism evidence="1">
    <name type="scientific">bioreactor metagenome</name>
    <dbReference type="NCBI Taxonomy" id="1076179"/>
    <lineage>
        <taxon>unclassified sequences</taxon>
        <taxon>metagenomes</taxon>
        <taxon>ecological metagenomes</taxon>
    </lineage>
</organism>
<protein>
    <submittedName>
        <fullName evidence="1">Uncharacterized protein</fullName>
    </submittedName>
</protein>
<accession>A0A644WHI8</accession>
<evidence type="ECO:0000313" key="1">
    <source>
        <dbReference type="EMBL" id="MPM03232.1"/>
    </source>
</evidence>
<dbReference type="AntiFam" id="ANF00178">
    <property type="entry name" value="Shadow ORF (opposite dhbF)"/>
</dbReference>
<dbReference type="EMBL" id="VSSQ01000935">
    <property type="protein sequence ID" value="MPM03232.1"/>
    <property type="molecule type" value="Genomic_DNA"/>
</dbReference>
<reference evidence="1" key="1">
    <citation type="submission" date="2019-08" db="EMBL/GenBank/DDBJ databases">
        <authorList>
            <person name="Kucharzyk K."/>
            <person name="Murdoch R.W."/>
            <person name="Higgins S."/>
            <person name="Loffler F."/>
        </authorList>
    </citation>
    <scope>NUCLEOTIDE SEQUENCE</scope>
</reference>
<sequence>MAIYTSFVHQLAVRTLTDQIAGAVEAEGVPVNLGEGPRRLRAVAYVPQTDRRAGDEEFALGAGRHAMPGTIGESKNVEARVGNGRSDRHRSIGESLGGDPRVRHIVRTLRRAVCVDERDPWETPIPFLAHPQGEFLAGDQHELECRQRILRA</sequence>
<dbReference type="AlphaFoldDB" id="A0A644WHI8"/>
<gene>
    <name evidence="1" type="ORF">SDC9_49497</name>
</gene>